<proteinExistence type="predicted"/>
<dbReference type="InterPro" id="IPR018154">
    <property type="entry name" value="TLV/ENV_coat_polyprotein"/>
</dbReference>
<dbReference type="Gene3D" id="1.10.287.210">
    <property type="match status" value="1"/>
</dbReference>
<evidence type="ECO:0000313" key="3">
    <source>
        <dbReference type="Proteomes" id="UP000472267"/>
    </source>
</evidence>
<accession>A0A672HY90</accession>
<dbReference type="AlphaFoldDB" id="A0A672HY90"/>
<keyword evidence="1" id="KW-0472">Membrane</keyword>
<dbReference type="OMA" id="CEITQIE"/>
<keyword evidence="1" id="KW-0812">Transmembrane</keyword>
<sequence length="546" mass="60305">TGKIMLMSRTEHTMFLTVDLTSFKKVSDWSPVPTQKANILAGISHTCFSFTLAPYARTDAHWYLIICATNASTPTTENYHPKGLVAASDAGKDSFTKWDLNDLFAFETGRIMDNEWLHTAQQAAQAADKGDCLVCMGARPTLVMTPTIMDNSTNATHCMLDIMSKDLSSENCTWLDHVYPVTNALDVAPQFTPVSAFRFTCFHGPGGGPQVGTVDVGTFCHTNISVSSAVNLAVARSDVWWYCGHRTALGTLPSNWTGVCILMSFIMPISITPISAHQLEDISLIFPSAHARDRLQKRDVRSNMDSILGASPVYFDAIGQPRNIPPEFKLLDEVADGWSGAAVQAPKNAERINYIHYNVQRLANFTRDAVDATHEQLSATSLMAYQNRVALDFLLAEKGGVCSMFQDTFIPNNTAPDGSLTRALQGLRALSAEMKAHSGVDDWFNKWLDKTFGKWRAFAVAFFMSAAIFLSVLIVCGCCGVPCISGMYTLLLTDDCGNPPYVHIPLQDQDGPFLEERFSIQYICEITQIEKATLLQHFIWIFITLL</sequence>
<dbReference type="PANTHER" id="PTHR10424:SF80">
    <property type="entry name" value="ENVELOPE GLYCOPROTEIN"/>
    <property type="match status" value="1"/>
</dbReference>
<keyword evidence="1" id="KW-1133">Transmembrane helix</keyword>
<evidence type="ECO:0000313" key="2">
    <source>
        <dbReference type="Ensembl" id="ENSSFAP00005033845.1"/>
    </source>
</evidence>
<name>A0A672HY90_SALFA</name>
<evidence type="ECO:0000256" key="1">
    <source>
        <dbReference type="SAM" id="Phobius"/>
    </source>
</evidence>
<dbReference type="Ensembl" id="ENSSFAT00005035110.1">
    <property type="protein sequence ID" value="ENSSFAP00005033845.1"/>
    <property type="gene ID" value="ENSSFAG00005017198.1"/>
</dbReference>
<organism evidence="2 3">
    <name type="scientific">Salarias fasciatus</name>
    <name type="common">Jewelled blenny</name>
    <name type="synonym">Blennius fasciatus</name>
    <dbReference type="NCBI Taxonomy" id="181472"/>
    <lineage>
        <taxon>Eukaryota</taxon>
        <taxon>Metazoa</taxon>
        <taxon>Chordata</taxon>
        <taxon>Craniata</taxon>
        <taxon>Vertebrata</taxon>
        <taxon>Euteleostomi</taxon>
        <taxon>Actinopterygii</taxon>
        <taxon>Neopterygii</taxon>
        <taxon>Teleostei</taxon>
        <taxon>Neoteleostei</taxon>
        <taxon>Acanthomorphata</taxon>
        <taxon>Ovalentaria</taxon>
        <taxon>Blenniimorphae</taxon>
        <taxon>Blenniiformes</taxon>
        <taxon>Blennioidei</taxon>
        <taxon>Blenniidae</taxon>
        <taxon>Salariinae</taxon>
        <taxon>Salarias</taxon>
    </lineage>
</organism>
<reference evidence="2" key="1">
    <citation type="submission" date="2025-08" db="UniProtKB">
        <authorList>
            <consortium name="Ensembl"/>
        </authorList>
    </citation>
    <scope>IDENTIFICATION</scope>
</reference>
<dbReference type="PANTHER" id="PTHR10424">
    <property type="entry name" value="VIRAL ENVELOPE PROTEIN"/>
    <property type="match status" value="1"/>
</dbReference>
<feature type="transmembrane region" description="Helical" evidence="1">
    <location>
        <begin position="455"/>
        <end position="475"/>
    </location>
</feature>
<protein>
    <submittedName>
        <fullName evidence="2">Uncharacterized protein</fullName>
    </submittedName>
</protein>
<dbReference type="InParanoid" id="A0A672HY90"/>
<dbReference type="Pfam" id="PF00429">
    <property type="entry name" value="TLV_coat"/>
    <property type="match status" value="1"/>
</dbReference>
<dbReference type="Proteomes" id="UP000472267">
    <property type="component" value="Unassembled WGS sequence"/>
</dbReference>
<keyword evidence="3" id="KW-1185">Reference proteome</keyword>
<reference evidence="2" key="2">
    <citation type="submission" date="2025-09" db="UniProtKB">
        <authorList>
            <consortium name="Ensembl"/>
        </authorList>
    </citation>
    <scope>IDENTIFICATION</scope>
</reference>
<dbReference type="SUPFAM" id="SSF58069">
    <property type="entry name" value="Virus ectodomain"/>
    <property type="match status" value="1"/>
</dbReference>